<reference evidence="2" key="3">
    <citation type="journal article" date="2013" name="Nucleic Acids Res.">
        <title>The genome of Anopheles darlingi, the main neotropical malaria vector.</title>
        <authorList>
            <person name="Marinotti O."/>
            <person name="Cerqueira G.C."/>
            <person name="de Almeida L.G."/>
            <person name="Ferro M.I."/>
            <person name="Loreto E.L."/>
            <person name="Zaha A."/>
            <person name="Teixeira S.M."/>
            <person name="Wespiser A.R."/>
            <person name="Almeida E Silva A."/>
            <person name="Schlindwein A.D."/>
            <person name="Pacheco A.C."/>
            <person name="Silva A.L."/>
            <person name="Graveley B.R."/>
            <person name="Walenz B.P."/>
            <person name="Lima Bde A."/>
            <person name="Ribeiro C.A."/>
            <person name="Nunes-Silva C.G."/>
            <person name="de Carvalho C.R."/>
            <person name="Soares C.M."/>
            <person name="de Menezes C.B."/>
            <person name="Matiolli C."/>
            <person name="Caffrey D."/>
            <person name="Araujo D.A."/>
            <person name="de Oliveira D.M."/>
            <person name="Golenbock D."/>
            <person name="Grisard E.C."/>
            <person name="Fantinatti-Garboggini F."/>
            <person name="de Carvalho F.M."/>
            <person name="Barcellos F.G."/>
            <person name="Prosdocimi F."/>
            <person name="May G."/>
            <person name="Azevedo Junior G.M."/>
            <person name="Guimaraes G.M."/>
            <person name="Goldman G.H."/>
            <person name="Padilha I.Q."/>
            <person name="Batista Jda S."/>
            <person name="Ferro J.A."/>
            <person name="Ribeiro J.M."/>
            <person name="Fietto J.L."/>
            <person name="Dabbas K.M."/>
            <person name="Cerdeira L."/>
            <person name="Agnez-Lima L.F."/>
            <person name="Brocchi M."/>
            <person name="de Carvalho M.O."/>
            <person name="Teixeira Mde M."/>
            <person name="Diniz Maia Mde M."/>
            <person name="Goldman M.H."/>
            <person name="Cruz Schneider M.P."/>
            <person name="Felipe M.S."/>
            <person name="Hungria M."/>
            <person name="Nicolas M.F."/>
            <person name="Pereira M."/>
            <person name="Montes M.A."/>
            <person name="Cantao M.E."/>
            <person name="Vincentz M."/>
            <person name="Rafael M.S."/>
            <person name="Silverman N."/>
            <person name="Stoco P.H."/>
            <person name="Souza R.C."/>
            <person name="Vicentini R."/>
            <person name="Gazzinelli R.T."/>
            <person name="Neves Rde O."/>
            <person name="Silva R."/>
            <person name="Astolfi-Filho S."/>
            <person name="Maciel T.E."/>
            <person name="Urmenyi T.P."/>
            <person name="Tadei W.P."/>
            <person name="Camargo E.P."/>
            <person name="de Vasconcelos A.T."/>
        </authorList>
    </citation>
    <scope>NUCLEOTIDE SEQUENCE</scope>
</reference>
<dbReference type="VEuPathDB" id="VectorBase:ADAC004224"/>
<evidence type="ECO:0000313" key="3">
    <source>
        <dbReference type="EnsemblMetazoa" id="ADAC004224-PA"/>
    </source>
</evidence>
<reference evidence="3" key="4">
    <citation type="submission" date="2015-06" db="UniProtKB">
        <authorList>
            <consortium name="EnsemblMetazoa"/>
        </authorList>
    </citation>
    <scope>IDENTIFICATION</scope>
</reference>
<name>W5JMQ3_ANODA</name>
<dbReference type="Proteomes" id="UP000000673">
    <property type="component" value="Unassembled WGS sequence"/>
</dbReference>
<organism evidence="2">
    <name type="scientific">Anopheles darlingi</name>
    <name type="common">Mosquito</name>
    <dbReference type="NCBI Taxonomy" id="43151"/>
    <lineage>
        <taxon>Eukaryota</taxon>
        <taxon>Metazoa</taxon>
        <taxon>Ecdysozoa</taxon>
        <taxon>Arthropoda</taxon>
        <taxon>Hexapoda</taxon>
        <taxon>Insecta</taxon>
        <taxon>Pterygota</taxon>
        <taxon>Neoptera</taxon>
        <taxon>Endopterygota</taxon>
        <taxon>Diptera</taxon>
        <taxon>Nematocera</taxon>
        <taxon>Culicoidea</taxon>
        <taxon>Culicidae</taxon>
        <taxon>Anophelinae</taxon>
        <taxon>Anopheles</taxon>
    </lineage>
</organism>
<feature type="region of interest" description="Disordered" evidence="1">
    <location>
        <begin position="191"/>
        <end position="266"/>
    </location>
</feature>
<reference evidence="2 4" key="1">
    <citation type="journal article" date="2010" name="BMC Genomics">
        <title>Combination of measures distinguishes pre-miRNAs from other stem-loops in the genome of the newly sequenced Anopheles darlingi.</title>
        <authorList>
            <person name="Mendes N.D."/>
            <person name="Freitas A.T."/>
            <person name="Vasconcelos A.T."/>
            <person name="Sagot M.F."/>
        </authorList>
    </citation>
    <scope>NUCLEOTIDE SEQUENCE</scope>
</reference>
<accession>W5JMQ3</accession>
<dbReference type="EMBL" id="ADMH02001123">
    <property type="protein sequence ID" value="ETN64044.1"/>
    <property type="molecule type" value="Genomic_DNA"/>
</dbReference>
<gene>
    <name evidence="2" type="ORF">AND_004224</name>
</gene>
<keyword evidence="4" id="KW-1185">Reference proteome</keyword>
<sequence>MQQGSSSSSSSGSSSNYANRQTRASIHASLLLWGVFGGTKPYPEAPTITPLDSTGASAGAGGNTTAFKLPDKSCPPKAVGPPKSPVSEANPNWVVCGNPKRCAATVATVRTKAKNTLNYRPWRWPLKMQTIEGWISLPGVPVRNAATRLKQSRTRTAPATSINKSINAAAAAAAAVGITGGITVSSGTSLKLHNPGSTGPVRPTECGPLSDPIRYASDQPSIARQFWQRQQSAVGAARTDDDHDDDDKRRPQRPPPSIKQRRKKVVQSPIDHIIIDVSHVFVFTEAVSSHPKRSSRVQ</sequence>
<dbReference type="EnsemblMetazoa" id="ADAC004224-RA">
    <property type="protein sequence ID" value="ADAC004224-PA"/>
    <property type="gene ID" value="ADAC004224"/>
</dbReference>
<feature type="compositionally biased region" description="Polar residues" evidence="1">
    <location>
        <begin position="218"/>
        <end position="233"/>
    </location>
</feature>
<protein>
    <submittedName>
        <fullName evidence="2 3">Uncharacterized protein</fullName>
    </submittedName>
</protein>
<feature type="compositionally biased region" description="Basic and acidic residues" evidence="1">
    <location>
        <begin position="238"/>
        <end position="249"/>
    </location>
</feature>
<reference evidence="2" key="2">
    <citation type="submission" date="2010-05" db="EMBL/GenBank/DDBJ databases">
        <authorList>
            <person name="Almeida L.G."/>
            <person name="Nicolas M.F."/>
            <person name="Souza R.C."/>
            <person name="Vasconcelos A.T.R."/>
        </authorList>
    </citation>
    <scope>NUCLEOTIDE SEQUENCE</scope>
</reference>
<dbReference type="HOGENOM" id="CLU_934537_0_0_1"/>
<evidence type="ECO:0000256" key="1">
    <source>
        <dbReference type="SAM" id="MobiDB-lite"/>
    </source>
</evidence>
<dbReference type="AlphaFoldDB" id="W5JMQ3"/>
<feature type="compositionally biased region" description="Low complexity" evidence="1">
    <location>
        <begin position="1"/>
        <end position="15"/>
    </location>
</feature>
<evidence type="ECO:0000313" key="4">
    <source>
        <dbReference type="Proteomes" id="UP000000673"/>
    </source>
</evidence>
<evidence type="ECO:0000313" key="2">
    <source>
        <dbReference type="EMBL" id="ETN64044.1"/>
    </source>
</evidence>
<feature type="region of interest" description="Disordered" evidence="1">
    <location>
        <begin position="49"/>
        <end position="87"/>
    </location>
</feature>
<feature type="region of interest" description="Disordered" evidence="1">
    <location>
        <begin position="1"/>
        <end position="20"/>
    </location>
</feature>
<proteinExistence type="predicted"/>